<gene>
    <name evidence="3" type="ORF">GCM10009754_72020</name>
</gene>
<name>A0ABN2SCH5_9PSEU</name>
<dbReference type="Pfam" id="PF12728">
    <property type="entry name" value="HTH_17"/>
    <property type="match status" value="1"/>
</dbReference>
<proteinExistence type="predicted"/>
<keyword evidence="4" id="KW-1185">Reference proteome</keyword>
<reference evidence="3 4" key="1">
    <citation type="journal article" date="2019" name="Int. J. Syst. Evol. Microbiol.">
        <title>The Global Catalogue of Microorganisms (GCM) 10K type strain sequencing project: providing services to taxonomists for standard genome sequencing and annotation.</title>
        <authorList>
            <consortium name="The Broad Institute Genomics Platform"/>
            <consortium name="The Broad Institute Genome Sequencing Center for Infectious Disease"/>
            <person name="Wu L."/>
            <person name="Ma J."/>
        </authorList>
    </citation>
    <scope>NUCLEOTIDE SEQUENCE [LARGE SCALE GENOMIC DNA]</scope>
    <source>
        <strain evidence="3 4">JCM 14545</strain>
    </source>
</reference>
<accession>A0ABN2SCH5</accession>
<sequence length="96" mass="10403">MQVEDNRVFRVKELADLLDIHRSTIYRAIEAGELEALKIGTGRGVLRIPGFSVNIWLGECTEAAAREFFEGDASAEQADNPETGTDVAGHGAEEVA</sequence>
<feature type="region of interest" description="Disordered" evidence="1">
    <location>
        <begin position="71"/>
        <end position="96"/>
    </location>
</feature>
<dbReference type="NCBIfam" id="TIGR01764">
    <property type="entry name" value="excise"/>
    <property type="match status" value="1"/>
</dbReference>
<dbReference type="Proteomes" id="UP001501116">
    <property type="component" value="Unassembled WGS sequence"/>
</dbReference>
<dbReference type="InterPro" id="IPR041657">
    <property type="entry name" value="HTH_17"/>
</dbReference>
<dbReference type="EMBL" id="BAAANN010000040">
    <property type="protein sequence ID" value="GAA1984324.1"/>
    <property type="molecule type" value="Genomic_DNA"/>
</dbReference>
<evidence type="ECO:0000313" key="4">
    <source>
        <dbReference type="Proteomes" id="UP001501116"/>
    </source>
</evidence>
<evidence type="ECO:0000256" key="1">
    <source>
        <dbReference type="SAM" id="MobiDB-lite"/>
    </source>
</evidence>
<feature type="domain" description="Helix-turn-helix" evidence="2">
    <location>
        <begin position="9"/>
        <end position="59"/>
    </location>
</feature>
<evidence type="ECO:0000313" key="3">
    <source>
        <dbReference type="EMBL" id="GAA1984324.1"/>
    </source>
</evidence>
<evidence type="ECO:0000259" key="2">
    <source>
        <dbReference type="Pfam" id="PF12728"/>
    </source>
</evidence>
<dbReference type="RefSeq" id="WP_344429323.1">
    <property type="nucleotide sequence ID" value="NZ_BAAANN010000040.1"/>
</dbReference>
<organism evidence="3 4">
    <name type="scientific">Amycolatopsis minnesotensis</name>
    <dbReference type="NCBI Taxonomy" id="337894"/>
    <lineage>
        <taxon>Bacteria</taxon>
        <taxon>Bacillati</taxon>
        <taxon>Actinomycetota</taxon>
        <taxon>Actinomycetes</taxon>
        <taxon>Pseudonocardiales</taxon>
        <taxon>Pseudonocardiaceae</taxon>
        <taxon>Amycolatopsis</taxon>
    </lineage>
</organism>
<comment type="caution">
    <text evidence="3">The sequence shown here is derived from an EMBL/GenBank/DDBJ whole genome shotgun (WGS) entry which is preliminary data.</text>
</comment>
<dbReference type="InterPro" id="IPR010093">
    <property type="entry name" value="SinI_DNA-bd"/>
</dbReference>
<protein>
    <recommendedName>
        <fullName evidence="2">Helix-turn-helix domain-containing protein</fullName>
    </recommendedName>
</protein>